<keyword evidence="3" id="KW-1185">Reference proteome</keyword>
<gene>
    <name evidence="2" type="ORF">NPIL_425701</name>
</gene>
<evidence type="ECO:0000313" key="3">
    <source>
        <dbReference type="Proteomes" id="UP000887013"/>
    </source>
</evidence>
<evidence type="ECO:0000256" key="1">
    <source>
        <dbReference type="SAM" id="MobiDB-lite"/>
    </source>
</evidence>
<comment type="caution">
    <text evidence="2">The sequence shown here is derived from an EMBL/GenBank/DDBJ whole genome shotgun (WGS) entry which is preliminary data.</text>
</comment>
<organism evidence="2 3">
    <name type="scientific">Nephila pilipes</name>
    <name type="common">Giant wood spider</name>
    <name type="synonym">Nephila maculata</name>
    <dbReference type="NCBI Taxonomy" id="299642"/>
    <lineage>
        <taxon>Eukaryota</taxon>
        <taxon>Metazoa</taxon>
        <taxon>Ecdysozoa</taxon>
        <taxon>Arthropoda</taxon>
        <taxon>Chelicerata</taxon>
        <taxon>Arachnida</taxon>
        <taxon>Araneae</taxon>
        <taxon>Araneomorphae</taxon>
        <taxon>Entelegynae</taxon>
        <taxon>Araneoidea</taxon>
        <taxon>Nephilidae</taxon>
        <taxon>Nephila</taxon>
    </lineage>
</organism>
<evidence type="ECO:0000313" key="2">
    <source>
        <dbReference type="EMBL" id="GFU06865.1"/>
    </source>
</evidence>
<dbReference type="Proteomes" id="UP000887013">
    <property type="component" value="Unassembled WGS sequence"/>
</dbReference>
<name>A0A8X6UDQ0_NEPPI</name>
<feature type="compositionally biased region" description="Basic and acidic residues" evidence="1">
    <location>
        <begin position="28"/>
        <end position="42"/>
    </location>
</feature>
<dbReference type="EMBL" id="BMAW01028313">
    <property type="protein sequence ID" value="GFU06865.1"/>
    <property type="molecule type" value="Genomic_DNA"/>
</dbReference>
<feature type="compositionally biased region" description="Polar residues" evidence="1">
    <location>
        <begin position="10"/>
        <end position="24"/>
    </location>
</feature>
<proteinExistence type="predicted"/>
<protein>
    <submittedName>
        <fullName evidence="2">Uncharacterized protein</fullName>
    </submittedName>
</protein>
<sequence>MLTRKRHTTNENAPESAARNSLRQSTHRGRDDGAESGTDRIPTRTRHTNRTNSVPDDPCSHRQGSPTPRTPESESQEPVRTRTKAPSHRTAITPRLPLHRSREPPPLPAVPFPLHFIRSIHKTASS</sequence>
<accession>A0A8X6UDQ0</accession>
<reference evidence="2" key="1">
    <citation type="submission" date="2020-08" db="EMBL/GenBank/DDBJ databases">
        <title>Multicomponent nature underlies the extraordinary mechanical properties of spider dragline silk.</title>
        <authorList>
            <person name="Kono N."/>
            <person name="Nakamura H."/>
            <person name="Mori M."/>
            <person name="Yoshida Y."/>
            <person name="Ohtoshi R."/>
            <person name="Malay A.D."/>
            <person name="Moran D.A.P."/>
            <person name="Tomita M."/>
            <person name="Numata K."/>
            <person name="Arakawa K."/>
        </authorList>
    </citation>
    <scope>NUCLEOTIDE SEQUENCE</scope>
</reference>
<feature type="region of interest" description="Disordered" evidence="1">
    <location>
        <begin position="1"/>
        <end position="112"/>
    </location>
</feature>
<dbReference type="AlphaFoldDB" id="A0A8X6UDQ0"/>